<protein>
    <submittedName>
        <fullName evidence="1">Uncharacterized protein</fullName>
    </submittedName>
</protein>
<comment type="caution">
    <text evidence="1">The sequence shown here is derived from an EMBL/GenBank/DDBJ whole genome shotgun (WGS) entry which is preliminary data.</text>
</comment>
<evidence type="ECO:0000313" key="1">
    <source>
        <dbReference type="EMBL" id="GAI14773.1"/>
    </source>
</evidence>
<organism evidence="1">
    <name type="scientific">marine sediment metagenome</name>
    <dbReference type="NCBI Taxonomy" id="412755"/>
    <lineage>
        <taxon>unclassified sequences</taxon>
        <taxon>metagenomes</taxon>
        <taxon>ecological metagenomes</taxon>
    </lineage>
</organism>
<reference evidence="1" key="1">
    <citation type="journal article" date="2014" name="Front. Microbiol.">
        <title>High frequency of phylogenetically diverse reductive dehalogenase-homologous genes in deep subseafloor sedimentary metagenomes.</title>
        <authorList>
            <person name="Kawai M."/>
            <person name="Futagami T."/>
            <person name="Toyoda A."/>
            <person name="Takaki Y."/>
            <person name="Nishi S."/>
            <person name="Hori S."/>
            <person name="Arai W."/>
            <person name="Tsubouchi T."/>
            <person name="Morono Y."/>
            <person name="Uchiyama I."/>
            <person name="Ito T."/>
            <person name="Fujiyama A."/>
            <person name="Inagaki F."/>
            <person name="Takami H."/>
        </authorList>
    </citation>
    <scope>NUCLEOTIDE SEQUENCE</scope>
    <source>
        <strain evidence="1">Expedition CK06-06</strain>
    </source>
</reference>
<dbReference type="EMBL" id="BARV01006581">
    <property type="protein sequence ID" value="GAI14773.1"/>
    <property type="molecule type" value="Genomic_DNA"/>
</dbReference>
<name>X1L6Z5_9ZZZZ</name>
<dbReference type="AlphaFoldDB" id="X1L6Z5"/>
<sequence length="143" mass="16964">MTQEKIKLVNGKFVREGKEEVLPSKPKVKPKEYSEEVLLLKERVVNGNQKLFDAWLRIKQLDHSTEEWSNLMDKWNETQQRLHLLCQELKYKGFDECLYLDSNNKRTKSCLKNPDGFWCQVCPSSTRKYWEEELMNLPGPGKK</sequence>
<gene>
    <name evidence="1" type="ORF">S06H3_13476</name>
</gene>
<proteinExistence type="predicted"/>
<accession>X1L6Z5</accession>